<gene>
    <name evidence="15" type="ORF">P43SY_003905</name>
</gene>
<comment type="similarity">
    <text evidence="11">Belongs to the protein kinase superfamily. Ser/Thr protein kinase family. MAP kinase subfamily.</text>
</comment>
<dbReference type="AlphaFoldDB" id="A0AAD5Q895"/>
<dbReference type="SMART" id="SM00220">
    <property type="entry name" value="S_TKc"/>
    <property type="match status" value="1"/>
</dbReference>
<feature type="compositionally biased region" description="Pro residues" evidence="12">
    <location>
        <begin position="857"/>
        <end position="871"/>
    </location>
</feature>
<comment type="catalytic activity">
    <reaction evidence="11">
        <text>L-threonyl-[protein] + ATP = O-phospho-L-threonyl-[protein] + ADP + H(+)</text>
        <dbReference type="Rhea" id="RHEA:46608"/>
        <dbReference type="Rhea" id="RHEA-COMP:11060"/>
        <dbReference type="Rhea" id="RHEA-COMP:11605"/>
        <dbReference type="ChEBI" id="CHEBI:15378"/>
        <dbReference type="ChEBI" id="CHEBI:30013"/>
        <dbReference type="ChEBI" id="CHEBI:30616"/>
        <dbReference type="ChEBI" id="CHEBI:61977"/>
        <dbReference type="ChEBI" id="CHEBI:456216"/>
        <dbReference type="EC" id="2.7.11.24"/>
    </reaction>
</comment>
<evidence type="ECO:0000256" key="7">
    <source>
        <dbReference type="ARBA" id="ARBA00024334"/>
    </source>
</evidence>
<dbReference type="Gene3D" id="3.30.200.20">
    <property type="entry name" value="Phosphorylase Kinase, domain 1"/>
    <property type="match status" value="1"/>
</dbReference>
<dbReference type="GO" id="GO:0005524">
    <property type="term" value="F:ATP binding"/>
    <property type="evidence" value="ECO:0007669"/>
    <property type="project" value="UniProtKB-UniRule"/>
</dbReference>
<dbReference type="PROSITE" id="PS50222">
    <property type="entry name" value="EF_HAND_2"/>
    <property type="match status" value="1"/>
</dbReference>
<evidence type="ECO:0000256" key="11">
    <source>
        <dbReference type="RuleBase" id="RU361165"/>
    </source>
</evidence>
<keyword evidence="5" id="KW-0106">Calcium</keyword>
<dbReference type="InterPro" id="IPR003527">
    <property type="entry name" value="MAP_kinase_CS"/>
</dbReference>
<feature type="compositionally biased region" description="Basic and acidic residues" evidence="12">
    <location>
        <begin position="1034"/>
        <end position="1057"/>
    </location>
</feature>
<dbReference type="CDD" id="cd07834">
    <property type="entry name" value="STKc_MAPK"/>
    <property type="match status" value="1"/>
</dbReference>
<dbReference type="GO" id="GO:0004707">
    <property type="term" value="F:MAP kinase activity"/>
    <property type="evidence" value="ECO:0007669"/>
    <property type="project" value="UniProtKB-EC"/>
</dbReference>
<dbReference type="InterPro" id="IPR011992">
    <property type="entry name" value="EF-hand-dom_pair"/>
</dbReference>
<feature type="compositionally biased region" description="Low complexity" evidence="12">
    <location>
        <begin position="44"/>
        <end position="54"/>
    </location>
</feature>
<sequence length="1116" mass="123663">MNVEMPTPNTAAASAAAAAAGGAPTPPAGPSPSSDAANRKRKAPATPSATPPATQGIARSSKMFRPSQYPQPAAAAAPAGGVFTSDSFIDHQRALMSADIAPTPHGPIANMPPTPAFGDHGTGAFDNTPTDDSFSAAAAASGATSAQAAAASKHATPTTMPRATPLNLRSFAGWNVSSRYQLVRLLGKGSYGQVAEAYDSVRQKKVAIKRIVNVFEQEIDCKRLYREIYILRRLNHPQVIKLLDVIPPENYESFSDLYLVFEFVDTDLHKLIMSPQYLTIRHIQVFLYQLLCGLKYIHSANVIHRDMKPANILLNEDCTLMICDFGLSRVVESDRMAESGKDLYSPKDAKSPTTSDMSTPSPSTTPSGGNSDVPKFKRQLTKHVVTRWYRAPELILLQDYNYAVDMWSIGCIFAELLSMQVESCPRYQERVPLFPGRSCFPLSADRPTTYSDKLDQLNVIFNVIGTPTENDIGNLGEVKQYLRKLPKKEPRDLREMFPGAPVESLDLLKRMLAFNPDCRLSVDEALNHPFLAPVRRPQAETLETNPFGMEFENVPLDKEALKARHGTNPWHVDDMATTSRHDDVVARWVSRPASESAALPSLDAEFAVLQEARARNAELQARLRETQPLLWLDNAVVLTRPRSERKRPTARASARRREQTRSDGDDSDASDGAWDPVEHVAAPSRRRVQWEVAKRIARVERELRQRPPAQRYWNVRERNRALEAADEELRKDSEVPRSTRRDNPRREHSSTRKEATPHKRSDKPIPKTVSRKAIEPARTTTVAARPEPPREQQSTEDLKLASLDDSWLESLPGDQSRPSDKSQLQSPEAIDTANKENLLFPGERCTADIVASEREPTPLPPSRAISPPPPSESDAKERTDSRRCDNNTLHELTTADEQVAPAAPCRVASPVPQLAPPTSSLGRQVLSEFRSMPSAASFGAAPVIVTAGPTGVTKKLNGDMLRRLFSDLDSDGDGLLNRIEVSVALHRLQLSVPAPTIVSFFRRLNSTHSVAPLQEAINFKQFVAFVTTAFDQRQQQEERQRRQRKVEPRVTEQEKSRVANPKSISTSILEPRSEQPIGFAPHFVFADFVVLPVINDLINLGSCRWANSGKYSCLST</sequence>
<dbReference type="FunFam" id="3.30.200.20:FF:000046">
    <property type="entry name" value="Mitogen-activated protein kinase"/>
    <property type="match status" value="1"/>
</dbReference>
<evidence type="ECO:0000256" key="2">
    <source>
        <dbReference type="ARBA" id="ARBA00022679"/>
    </source>
</evidence>
<evidence type="ECO:0000259" key="14">
    <source>
        <dbReference type="PROSITE" id="PS50222"/>
    </source>
</evidence>
<comment type="caution">
    <text evidence="15">The sequence shown here is derived from an EMBL/GenBank/DDBJ whole genome shotgun (WGS) entry which is preliminary data.</text>
</comment>
<feature type="compositionally biased region" description="Basic and acidic residues" evidence="12">
    <location>
        <begin position="655"/>
        <end position="664"/>
    </location>
</feature>
<evidence type="ECO:0000256" key="9">
    <source>
        <dbReference type="ARBA" id="ARBA00048679"/>
    </source>
</evidence>
<dbReference type="PROSITE" id="PS00108">
    <property type="entry name" value="PROTEIN_KINASE_ST"/>
    <property type="match status" value="1"/>
</dbReference>
<keyword evidence="4 11" id="KW-0418">Kinase</keyword>
<dbReference type="InterPro" id="IPR002048">
    <property type="entry name" value="EF_hand_dom"/>
</dbReference>
<protein>
    <recommendedName>
        <fullName evidence="11">Mitogen-activated protein kinase</fullName>
        <ecNumber evidence="11">2.7.11.24</ecNumber>
    </recommendedName>
</protein>
<feature type="region of interest" description="Disordered" evidence="12">
    <location>
        <begin position="1"/>
        <end position="56"/>
    </location>
</feature>
<dbReference type="FunFam" id="1.10.510.10:FF:000405">
    <property type="entry name" value="Mitogen-activated protein kinase"/>
    <property type="match status" value="1"/>
</dbReference>
<evidence type="ECO:0000256" key="5">
    <source>
        <dbReference type="ARBA" id="ARBA00022837"/>
    </source>
</evidence>
<evidence type="ECO:0000256" key="6">
    <source>
        <dbReference type="ARBA" id="ARBA00022840"/>
    </source>
</evidence>
<dbReference type="PROSITE" id="PS01351">
    <property type="entry name" value="MAPK"/>
    <property type="match status" value="1"/>
</dbReference>
<feature type="region of interest" description="Disordered" evidence="12">
    <location>
        <begin position="338"/>
        <end position="375"/>
    </location>
</feature>
<feature type="region of interest" description="Disordered" evidence="12">
    <location>
        <begin position="724"/>
        <end position="798"/>
    </location>
</feature>
<keyword evidence="3 10" id="KW-0547">Nucleotide-binding</keyword>
<organism evidence="15 16">
    <name type="scientific">Pythium insidiosum</name>
    <name type="common">Pythiosis disease agent</name>
    <dbReference type="NCBI Taxonomy" id="114742"/>
    <lineage>
        <taxon>Eukaryota</taxon>
        <taxon>Sar</taxon>
        <taxon>Stramenopiles</taxon>
        <taxon>Oomycota</taxon>
        <taxon>Peronosporomycetes</taxon>
        <taxon>Pythiales</taxon>
        <taxon>Pythiaceae</taxon>
        <taxon>Pythium</taxon>
    </lineage>
</organism>
<feature type="compositionally biased region" description="Basic and acidic residues" evidence="12">
    <location>
        <begin position="338"/>
        <end position="350"/>
    </location>
</feature>
<dbReference type="SUPFAM" id="SSF56112">
    <property type="entry name" value="Protein kinase-like (PK-like)"/>
    <property type="match status" value="1"/>
</dbReference>
<dbReference type="InterPro" id="IPR018247">
    <property type="entry name" value="EF_Hand_1_Ca_BS"/>
</dbReference>
<keyword evidence="6 10" id="KW-0067">ATP-binding</keyword>
<dbReference type="EC" id="2.7.11.24" evidence="11"/>
<dbReference type="EMBL" id="JAKCXM010000074">
    <property type="protein sequence ID" value="KAJ0403808.1"/>
    <property type="molecule type" value="Genomic_DNA"/>
</dbReference>
<dbReference type="Gene3D" id="1.10.238.10">
    <property type="entry name" value="EF-hand"/>
    <property type="match status" value="1"/>
</dbReference>
<feature type="compositionally biased region" description="Low complexity" evidence="12">
    <location>
        <begin position="1"/>
        <end position="23"/>
    </location>
</feature>
<feature type="region of interest" description="Disordered" evidence="12">
    <location>
        <begin position="808"/>
        <end position="827"/>
    </location>
</feature>
<evidence type="ECO:0000256" key="12">
    <source>
        <dbReference type="SAM" id="MobiDB-lite"/>
    </source>
</evidence>
<feature type="domain" description="Protein kinase" evidence="13">
    <location>
        <begin position="180"/>
        <end position="531"/>
    </location>
</feature>
<evidence type="ECO:0000313" key="15">
    <source>
        <dbReference type="EMBL" id="KAJ0403808.1"/>
    </source>
</evidence>
<evidence type="ECO:0000256" key="1">
    <source>
        <dbReference type="ARBA" id="ARBA00022527"/>
    </source>
</evidence>
<comment type="cofactor">
    <cofactor evidence="11">
        <name>Mg(2+)</name>
        <dbReference type="ChEBI" id="CHEBI:18420"/>
    </cofactor>
</comment>
<keyword evidence="16" id="KW-1185">Reference proteome</keyword>
<feature type="region of interest" description="Disordered" evidence="12">
    <location>
        <begin position="853"/>
        <end position="885"/>
    </location>
</feature>
<feature type="binding site" evidence="10">
    <location>
        <position position="209"/>
    </location>
    <ligand>
        <name>ATP</name>
        <dbReference type="ChEBI" id="CHEBI:30616"/>
    </ligand>
</feature>
<comment type="catalytic activity">
    <reaction evidence="8">
        <text>L-threonyl-[protein] + ATP = O-phospho-L-threonyl-[protein] + ADP + H(+)</text>
        <dbReference type="Rhea" id="RHEA:46608"/>
        <dbReference type="Rhea" id="RHEA-COMP:11060"/>
        <dbReference type="Rhea" id="RHEA-COMP:11605"/>
        <dbReference type="ChEBI" id="CHEBI:15378"/>
        <dbReference type="ChEBI" id="CHEBI:30013"/>
        <dbReference type="ChEBI" id="CHEBI:30616"/>
        <dbReference type="ChEBI" id="CHEBI:61977"/>
        <dbReference type="ChEBI" id="CHEBI:456216"/>
        <dbReference type="EC" id="2.7.11.1"/>
    </reaction>
</comment>
<feature type="compositionally biased region" description="Basic and acidic residues" evidence="12">
    <location>
        <begin position="724"/>
        <end position="765"/>
    </location>
</feature>
<dbReference type="Pfam" id="PF00069">
    <property type="entry name" value="Pkinase"/>
    <property type="match status" value="2"/>
</dbReference>
<dbReference type="InterPro" id="IPR011009">
    <property type="entry name" value="Kinase-like_dom_sf"/>
</dbReference>
<dbReference type="SUPFAM" id="SSF47473">
    <property type="entry name" value="EF-hand"/>
    <property type="match status" value="1"/>
</dbReference>
<dbReference type="InterPro" id="IPR000719">
    <property type="entry name" value="Prot_kinase_dom"/>
</dbReference>
<dbReference type="FunFam" id="1.10.510.10:FF:000613">
    <property type="entry name" value="Mitogen-activated protein kinase"/>
    <property type="match status" value="1"/>
</dbReference>
<dbReference type="Proteomes" id="UP001209570">
    <property type="component" value="Unassembled WGS sequence"/>
</dbReference>
<accession>A0AAD5Q895</accession>
<feature type="compositionally biased region" description="Basic and acidic residues" evidence="12">
    <location>
        <begin position="873"/>
        <end position="885"/>
    </location>
</feature>
<dbReference type="InterPro" id="IPR050117">
    <property type="entry name" value="MAPK"/>
</dbReference>
<dbReference type="InterPro" id="IPR008271">
    <property type="entry name" value="Ser/Thr_kinase_AS"/>
</dbReference>
<dbReference type="PROSITE" id="PS00107">
    <property type="entry name" value="PROTEIN_KINASE_ATP"/>
    <property type="match status" value="1"/>
</dbReference>
<dbReference type="Gene3D" id="1.10.510.10">
    <property type="entry name" value="Transferase(Phosphotransferase) domain 1"/>
    <property type="match status" value="2"/>
</dbReference>
<comment type="similarity">
    <text evidence="7">Belongs to the protein kinase superfamily. Ser/Thr protein kinase family. CDPK subfamily.</text>
</comment>
<keyword evidence="1 11" id="KW-0723">Serine/threonine-protein kinase</keyword>
<reference evidence="15" key="1">
    <citation type="submission" date="2021-12" db="EMBL/GenBank/DDBJ databases">
        <title>Prjna785345.</title>
        <authorList>
            <person name="Rujirawat T."/>
            <person name="Krajaejun T."/>
        </authorList>
    </citation>
    <scope>NUCLEOTIDE SEQUENCE</scope>
    <source>
        <strain evidence="15">Pi057C3</strain>
    </source>
</reference>
<name>A0AAD5Q895_PYTIN</name>
<keyword evidence="2 11" id="KW-0808">Transferase</keyword>
<dbReference type="PROSITE" id="PS00018">
    <property type="entry name" value="EF_HAND_1"/>
    <property type="match status" value="1"/>
</dbReference>
<evidence type="ECO:0000256" key="3">
    <source>
        <dbReference type="ARBA" id="ARBA00022741"/>
    </source>
</evidence>
<comment type="activity regulation">
    <text evidence="11">Activated by threonine and tyrosine phosphorylation.</text>
</comment>
<evidence type="ECO:0000256" key="10">
    <source>
        <dbReference type="PROSITE-ProRule" id="PRU10141"/>
    </source>
</evidence>
<dbReference type="GO" id="GO:0005509">
    <property type="term" value="F:calcium ion binding"/>
    <property type="evidence" value="ECO:0007669"/>
    <property type="project" value="InterPro"/>
</dbReference>
<comment type="catalytic activity">
    <reaction evidence="9">
        <text>L-seryl-[protein] + ATP = O-phospho-L-seryl-[protein] + ADP + H(+)</text>
        <dbReference type="Rhea" id="RHEA:17989"/>
        <dbReference type="Rhea" id="RHEA-COMP:9863"/>
        <dbReference type="Rhea" id="RHEA-COMP:11604"/>
        <dbReference type="ChEBI" id="CHEBI:15378"/>
        <dbReference type="ChEBI" id="CHEBI:29999"/>
        <dbReference type="ChEBI" id="CHEBI:30616"/>
        <dbReference type="ChEBI" id="CHEBI:83421"/>
        <dbReference type="ChEBI" id="CHEBI:456216"/>
        <dbReference type="EC" id="2.7.11.1"/>
    </reaction>
</comment>
<proteinExistence type="inferred from homology"/>
<evidence type="ECO:0000313" key="16">
    <source>
        <dbReference type="Proteomes" id="UP001209570"/>
    </source>
</evidence>
<evidence type="ECO:0000259" key="13">
    <source>
        <dbReference type="PROSITE" id="PS50011"/>
    </source>
</evidence>
<feature type="region of interest" description="Disordered" evidence="12">
    <location>
        <begin position="642"/>
        <end position="685"/>
    </location>
</feature>
<dbReference type="PROSITE" id="PS50011">
    <property type="entry name" value="PROTEIN_KINASE_DOM"/>
    <property type="match status" value="1"/>
</dbReference>
<evidence type="ECO:0000256" key="4">
    <source>
        <dbReference type="ARBA" id="ARBA00022777"/>
    </source>
</evidence>
<feature type="compositionally biased region" description="Low complexity" evidence="12">
    <location>
        <begin position="351"/>
        <end position="367"/>
    </location>
</feature>
<feature type="region of interest" description="Disordered" evidence="12">
    <location>
        <begin position="1034"/>
        <end position="1065"/>
    </location>
</feature>
<keyword evidence="11" id="KW-0460">Magnesium</keyword>
<feature type="domain" description="EF-hand" evidence="14">
    <location>
        <begin position="956"/>
        <end position="991"/>
    </location>
</feature>
<dbReference type="InterPro" id="IPR017441">
    <property type="entry name" value="Protein_kinase_ATP_BS"/>
</dbReference>
<dbReference type="PANTHER" id="PTHR24055">
    <property type="entry name" value="MITOGEN-ACTIVATED PROTEIN KINASE"/>
    <property type="match status" value="1"/>
</dbReference>
<evidence type="ECO:0000256" key="8">
    <source>
        <dbReference type="ARBA" id="ARBA00047899"/>
    </source>
</evidence>